<evidence type="ECO:0000313" key="3">
    <source>
        <dbReference type="Proteomes" id="UP000574369"/>
    </source>
</evidence>
<organism evidence="2 3">
    <name type="scientific">Roseateles terrae</name>
    <dbReference type="NCBI Taxonomy" id="431060"/>
    <lineage>
        <taxon>Bacteria</taxon>
        <taxon>Pseudomonadati</taxon>
        <taxon>Pseudomonadota</taxon>
        <taxon>Betaproteobacteria</taxon>
        <taxon>Burkholderiales</taxon>
        <taxon>Sphaerotilaceae</taxon>
        <taxon>Roseateles</taxon>
    </lineage>
</organism>
<sequence length="110" mass="12041">MSILIACGLGSFVFVALFTWRAYTRAPGPGQSPRSAITEAWVNIAVGFAINFIANFLILPLIGAHPSAAQNFWMGWIYTAVSIVRQYAIRRWFNAHLVALSRRLAGEGGS</sequence>
<dbReference type="RefSeq" id="WP_221193797.1">
    <property type="nucleotide sequence ID" value="NZ_JACHXO010000002.1"/>
</dbReference>
<proteinExistence type="predicted"/>
<dbReference type="InterPro" id="IPR055644">
    <property type="entry name" value="DUF7220"/>
</dbReference>
<dbReference type="Proteomes" id="UP000574369">
    <property type="component" value="Unassembled WGS sequence"/>
</dbReference>
<feature type="transmembrane region" description="Helical" evidence="1">
    <location>
        <begin position="40"/>
        <end position="64"/>
    </location>
</feature>
<protein>
    <recommendedName>
        <fullName evidence="4">GtrA-like protein domain-containing protein</fullName>
    </recommendedName>
</protein>
<keyword evidence="1" id="KW-0812">Transmembrane</keyword>
<dbReference type="EMBL" id="JACHXO010000002">
    <property type="protein sequence ID" value="MBB3193923.1"/>
    <property type="molecule type" value="Genomic_DNA"/>
</dbReference>
<keyword evidence="3" id="KW-1185">Reference proteome</keyword>
<comment type="caution">
    <text evidence="2">The sequence shown here is derived from an EMBL/GenBank/DDBJ whole genome shotgun (WGS) entry which is preliminary data.</text>
</comment>
<evidence type="ECO:0000313" key="2">
    <source>
        <dbReference type="EMBL" id="MBB3193923.1"/>
    </source>
</evidence>
<keyword evidence="1" id="KW-0472">Membrane</keyword>
<gene>
    <name evidence="2" type="ORF">FHS28_001308</name>
</gene>
<evidence type="ECO:0000256" key="1">
    <source>
        <dbReference type="SAM" id="Phobius"/>
    </source>
</evidence>
<evidence type="ECO:0008006" key="4">
    <source>
        <dbReference type="Google" id="ProtNLM"/>
    </source>
</evidence>
<keyword evidence="1" id="KW-1133">Transmembrane helix</keyword>
<dbReference type="Pfam" id="PF23858">
    <property type="entry name" value="DUF7220"/>
    <property type="match status" value="1"/>
</dbReference>
<accession>A0ABR6GP90</accession>
<name>A0ABR6GP90_9BURK</name>
<reference evidence="2 3" key="1">
    <citation type="submission" date="2020-08" db="EMBL/GenBank/DDBJ databases">
        <title>Genomic Encyclopedia of Type Strains, Phase III (KMG-III): the genomes of soil and plant-associated and newly described type strains.</title>
        <authorList>
            <person name="Whitman W."/>
        </authorList>
    </citation>
    <scope>NUCLEOTIDE SEQUENCE [LARGE SCALE GENOMIC DNA]</scope>
    <source>
        <strain evidence="2 3">CECT 7247</strain>
    </source>
</reference>